<feature type="region of interest" description="Disordered" evidence="1">
    <location>
        <begin position="477"/>
        <end position="502"/>
    </location>
</feature>
<keyword evidence="2" id="KW-0472">Membrane</keyword>
<feature type="transmembrane region" description="Helical" evidence="2">
    <location>
        <begin position="254"/>
        <end position="277"/>
    </location>
</feature>
<gene>
    <name evidence="3" type="ORF">RMAR0315_LOCUS4752</name>
</gene>
<proteinExistence type="predicted"/>
<feature type="region of interest" description="Disordered" evidence="1">
    <location>
        <begin position="540"/>
        <end position="561"/>
    </location>
</feature>
<evidence type="ECO:0000256" key="1">
    <source>
        <dbReference type="SAM" id="MobiDB-lite"/>
    </source>
</evidence>
<dbReference type="EMBL" id="HBEK01008653">
    <property type="protein sequence ID" value="CAD8394767.1"/>
    <property type="molecule type" value="Transcribed_RNA"/>
</dbReference>
<evidence type="ECO:0000256" key="2">
    <source>
        <dbReference type="SAM" id="Phobius"/>
    </source>
</evidence>
<dbReference type="AlphaFoldDB" id="A0A7S0BIJ8"/>
<feature type="transmembrane region" description="Helical" evidence="2">
    <location>
        <begin position="61"/>
        <end position="82"/>
    </location>
</feature>
<accession>A0A7S0BIJ8</accession>
<evidence type="ECO:0000313" key="3">
    <source>
        <dbReference type="EMBL" id="CAD8394767.1"/>
    </source>
</evidence>
<feature type="transmembrane region" description="Helical" evidence="2">
    <location>
        <begin position="218"/>
        <end position="242"/>
    </location>
</feature>
<feature type="transmembrane region" description="Helical" evidence="2">
    <location>
        <begin position="102"/>
        <end position="129"/>
    </location>
</feature>
<keyword evidence="2" id="KW-1133">Transmembrane helix</keyword>
<reference evidence="3" key="1">
    <citation type="submission" date="2021-01" db="EMBL/GenBank/DDBJ databases">
        <authorList>
            <person name="Corre E."/>
            <person name="Pelletier E."/>
            <person name="Niang G."/>
            <person name="Scheremetjew M."/>
            <person name="Finn R."/>
            <person name="Kale V."/>
            <person name="Holt S."/>
            <person name="Cochrane G."/>
            <person name="Meng A."/>
            <person name="Brown T."/>
            <person name="Cohen L."/>
        </authorList>
    </citation>
    <scope>NUCLEOTIDE SEQUENCE</scope>
    <source>
        <strain evidence="3">UTEX LB 2760</strain>
    </source>
</reference>
<sequence length="561" mass="61329">MENIQCLNGNSLAPSVEQLRELLRTHHAVGLLSSFNRFGSTSEFEVSDDYLRGAILTGTPYWIVGLVVSCVLLAVTITRLFFWKRFEKINQGYAFTKSRYKVWLSSFFLILNMGALACTGLAMASATFLHEAVGVLVYTVDQSLNIVNDTVKFLLDTAVYTLEFLRRIDPALLSEAELADFEVVEKIVGDVQATMENSSSVVDDVINNKGILDNINTAALIVVICLVVVIFLGVFAPLFAVMAFPPKRSIWRPLVFGTFCFVFLFLCWIVAGIGAIIGTLSSDVCITAQAVTRSLYSDGGFIPQVNVDTSSYPDIVNDLRLTCPQNWGISNDINNVLSELKESADEIFRILAFIPGFNLGVSSNLLTCISDLVDAFTLDCGFMAGAVGTLYSFGCAPANSLVDHCYTLFIYTVTVAAAYTVLISVCTFGISIFDWANVYEGGDREIQAPLLILSKYPIRNEADYLESGEKLVEDARADEEVVSQQGEVDASEETEEARADFGAAVPEEVGAEQQGLYPQLDVEDEAGKAVVAPNYADLSKSYDNADDEQSVWKVHPGDKDA</sequence>
<protein>
    <submittedName>
        <fullName evidence="3">Uncharacterized protein</fullName>
    </submittedName>
</protein>
<organism evidence="3">
    <name type="scientific">Rhodosorus marinus</name>
    <dbReference type="NCBI Taxonomy" id="101924"/>
    <lineage>
        <taxon>Eukaryota</taxon>
        <taxon>Rhodophyta</taxon>
        <taxon>Stylonematophyceae</taxon>
        <taxon>Stylonematales</taxon>
        <taxon>Stylonemataceae</taxon>
        <taxon>Rhodosorus</taxon>
    </lineage>
</organism>
<name>A0A7S0BIJ8_9RHOD</name>
<keyword evidence="2" id="KW-0812">Transmembrane</keyword>